<dbReference type="Proteomes" id="UP000608071">
    <property type="component" value="Unassembled WGS sequence"/>
</dbReference>
<sequence>MAKKKSVYEIVTERILELLAAGVVPWRRPWVVSGAVNWISQRPYRGINTLLLPPGEYATYKQITEAGGSVKGAKSQIVVFWRWLEKEDADTGEAEKIPMLRYYRVFDIKDCKGIKSKRKEVSFDHDPIAEAEAIVDGYADAPPIGFASGRAYYMPSPDRVSVPPLQDYPKAEEYYLTLFHELIHSSGHQSRLNRPGIEEYAAFGDENYSKEELIAEIGAAMLCATCGIDNSTIENSAAYIQSWHRKLKNDPTLIVKAAGQAQKATDYILGTTFDEANGD</sequence>
<keyword evidence="4" id="KW-1185">Reference proteome</keyword>
<gene>
    <name evidence="3" type="ORF">H9647_25420</name>
</gene>
<name>A0ABR8T6L4_9BACL</name>
<proteinExistence type="predicted"/>
<accession>A0ABR8T6L4</accession>
<reference evidence="3 4" key="1">
    <citation type="submission" date="2020-08" db="EMBL/GenBank/DDBJ databases">
        <title>A Genomic Blueprint of the Chicken Gut Microbiome.</title>
        <authorList>
            <person name="Gilroy R."/>
            <person name="Ravi A."/>
            <person name="Getino M."/>
            <person name="Pursley I."/>
            <person name="Horton D.L."/>
            <person name="Alikhan N.-F."/>
            <person name="Baker D."/>
            <person name="Gharbi K."/>
            <person name="Hall N."/>
            <person name="Watson M."/>
            <person name="Adriaenssens E.M."/>
            <person name="Foster-Nyarko E."/>
            <person name="Jarju S."/>
            <person name="Secka A."/>
            <person name="Antonio M."/>
            <person name="Oren A."/>
            <person name="Chaudhuri R."/>
            <person name="La Ragione R.M."/>
            <person name="Hildebrand F."/>
            <person name="Pallen M.J."/>
        </authorList>
    </citation>
    <scope>NUCLEOTIDE SEQUENCE [LARGE SCALE GENOMIC DNA]</scope>
    <source>
        <strain evidence="3 4">Sa2BVA9</strain>
    </source>
</reference>
<protein>
    <submittedName>
        <fullName evidence="3">DUF1738 domain-containing protein</fullName>
    </submittedName>
</protein>
<dbReference type="RefSeq" id="WP_191805300.1">
    <property type="nucleotide sequence ID" value="NZ_JACSQL010000042.1"/>
</dbReference>
<dbReference type="InterPro" id="IPR041459">
    <property type="entry name" value="MPTase-PolyVal"/>
</dbReference>
<evidence type="ECO:0000313" key="3">
    <source>
        <dbReference type="EMBL" id="MBD7971403.1"/>
    </source>
</evidence>
<dbReference type="PIRSF" id="PIRSF037112">
    <property type="entry name" value="Antirestriction_ArdC"/>
    <property type="match status" value="1"/>
</dbReference>
<organism evidence="3 4">
    <name type="scientific">Paenibacillus gallinarum</name>
    <dbReference type="NCBI Taxonomy" id="2762232"/>
    <lineage>
        <taxon>Bacteria</taxon>
        <taxon>Bacillati</taxon>
        <taxon>Bacillota</taxon>
        <taxon>Bacilli</taxon>
        <taxon>Bacillales</taxon>
        <taxon>Paenibacillaceae</taxon>
        <taxon>Paenibacillus</taxon>
    </lineage>
</organism>
<dbReference type="Pfam" id="PF18818">
    <property type="entry name" value="MPTase-PolyVal"/>
    <property type="match status" value="1"/>
</dbReference>
<evidence type="ECO:0000259" key="1">
    <source>
        <dbReference type="Pfam" id="PF08401"/>
    </source>
</evidence>
<dbReference type="EMBL" id="JACSQL010000042">
    <property type="protein sequence ID" value="MBD7971403.1"/>
    <property type="molecule type" value="Genomic_DNA"/>
</dbReference>
<evidence type="ECO:0000259" key="2">
    <source>
        <dbReference type="Pfam" id="PF18818"/>
    </source>
</evidence>
<feature type="domain" description="N-terminal" evidence="1">
    <location>
        <begin position="5"/>
        <end position="106"/>
    </location>
</feature>
<dbReference type="Pfam" id="PF08401">
    <property type="entry name" value="ArdcN"/>
    <property type="match status" value="1"/>
</dbReference>
<dbReference type="InterPro" id="IPR013610">
    <property type="entry name" value="ArdC_N"/>
</dbReference>
<comment type="caution">
    <text evidence="3">The sequence shown here is derived from an EMBL/GenBank/DDBJ whole genome shotgun (WGS) entry which is preliminary data.</text>
</comment>
<feature type="domain" description="Polyvalent protein metallopeptidase" evidence="2">
    <location>
        <begin position="146"/>
        <end position="259"/>
    </location>
</feature>
<evidence type="ECO:0000313" key="4">
    <source>
        <dbReference type="Proteomes" id="UP000608071"/>
    </source>
</evidence>
<dbReference type="InterPro" id="IPR017113">
    <property type="entry name" value="Antirestriction_ArdC"/>
</dbReference>